<evidence type="ECO:0000313" key="3">
    <source>
        <dbReference type="Proteomes" id="UP001465755"/>
    </source>
</evidence>
<gene>
    <name evidence="2" type="ORF">WJX73_003236</name>
</gene>
<accession>A0AAW1NKY5</accession>
<feature type="region of interest" description="Disordered" evidence="1">
    <location>
        <begin position="126"/>
        <end position="148"/>
    </location>
</feature>
<dbReference type="AlphaFoldDB" id="A0AAW1NKY5"/>
<name>A0AAW1NKY5_9CHLO</name>
<protein>
    <submittedName>
        <fullName evidence="2">Uncharacterized protein</fullName>
    </submittedName>
</protein>
<organism evidence="2 3">
    <name type="scientific">Symbiochloris irregularis</name>
    <dbReference type="NCBI Taxonomy" id="706552"/>
    <lineage>
        <taxon>Eukaryota</taxon>
        <taxon>Viridiplantae</taxon>
        <taxon>Chlorophyta</taxon>
        <taxon>core chlorophytes</taxon>
        <taxon>Trebouxiophyceae</taxon>
        <taxon>Trebouxiales</taxon>
        <taxon>Trebouxiaceae</taxon>
        <taxon>Symbiochloris</taxon>
    </lineage>
</organism>
<feature type="region of interest" description="Disordered" evidence="1">
    <location>
        <begin position="161"/>
        <end position="185"/>
    </location>
</feature>
<comment type="caution">
    <text evidence="2">The sequence shown here is derived from an EMBL/GenBank/DDBJ whole genome shotgun (WGS) entry which is preliminary data.</text>
</comment>
<dbReference type="Proteomes" id="UP001465755">
    <property type="component" value="Unassembled WGS sequence"/>
</dbReference>
<keyword evidence="3" id="KW-1185">Reference proteome</keyword>
<evidence type="ECO:0000256" key="1">
    <source>
        <dbReference type="SAM" id="MobiDB-lite"/>
    </source>
</evidence>
<reference evidence="2 3" key="1">
    <citation type="journal article" date="2024" name="Nat. Commun.">
        <title>Phylogenomics reveals the evolutionary origins of lichenization in chlorophyte algae.</title>
        <authorList>
            <person name="Puginier C."/>
            <person name="Libourel C."/>
            <person name="Otte J."/>
            <person name="Skaloud P."/>
            <person name="Haon M."/>
            <person name="Grisel S."/>
            <person name="Petersen M."/>
            <person name="Berrin J.G."/>
            <person name="Delaux P.M."/>
            <person name="Dal Grande F."/>
            <person name="Keller J."/>
        </authorList>
    </citation>
    <scope>NUCLEOTIDE SEQUENCE [LARGE SCALE GENOMIC DNA]</scope>
    <source>
        <strain evidence="2 3">SAG 2036</strain>
    </source>
</reference>
<feature type="compositionally biased region" description="Basic and acidic residues" evidence="1">
    <location>
        <begin position="14"/>
        <end position="25"/>
    </location>
</feature>
<proteinExistence type="predicted"/>
<feature type="compositionally biased region" description="Low complexity" evidence="1">
    <location>
        <begin position="130"/>
        <end position="140"/>
    </location>
</feature>
<sequence length="271" mass="29466">MQRQGKSLPLQAVQDKENLSHHGDKTSNQSRRLLPTRACHQQQVLAPLKPGGSGLHEGVFVNTRSGQALNERQCTDGDVEMAPEDEAPQGGTPLLHKERRVKAAQPLAPRKRCSAAMNWGGPDPQADTTAHAGGASCSHGGSAGEVAARPRTRVRRALRMQEGAHSRMTHQPPGMTKPAGMTTQPPPEPMPLNHHHRSNNIQNQNQNPRSQVLGLNHAAMQEAPAYECPMTRAARRRADSPPVTYVTRRQRLSLEGAARCLAALDLRDKGI</sequence>
<dbReference type="EMBL" id="JALJOQ010000196">
    <property type="protein sequence ID" value="KAK9790132.1"/>
    <property type="molecule type" value="Genomic_DNA"/>
</dbReference>
<feature type="region of interest" description="Disordered" evidence="1">
    <location>
        <begin position="1"/>
        <end position="32"/>
    </location>
</feature>
<evidence type="ECO:0000313" key="2">
    <source>
        <dbReference type="EMBL" id="KAK9790132.1"/>
    </source>
</evidence>